<feature type="region of interest" description="Disordered" evidence="1">
    <location>
        <begin position="176"/>
        <end position="208"/>
    </location>
</feature>
<gene>
    <name evidence="2" type="ORF">H6X83_04910</name>
</gene>
<dbReference type="Proteomes" id="UP000516046">
    <property type="component" value="Chromosome"/>
</dbReference>
<proteinExistence type="predicted"/>
<keyword evidence="3" id="KW-1185">Reference proteome</keyword>
<reference evidence="2 3" key="1">
    <citation type="submission" date="2020-08" db="EMBL/GenBank/DDBJ databases">
        <authorList>
            <person name="Ren C."/>
            <person name="Gu Y."/>
            <person name="Xu Y."/>
        </authorList>
    </citation>
    <scope>NUCLEOTIDE SEQUENCE [LARGE SCALE GENOMIC DNA]</scope>
    <source>
        <strain evidence="2 3">LBM18003</strain>
    </source>
</reference>
<dbReference type="EMBL" id="CP060696">
    <property type="protein sequence ID" value="QNO18967.1"/>
    <property type="molecule type" value="Genomic_DNA"/>
</dbReference>
<evidence type="ECO:0000313" key="3">
    <source>
        <dbReference type="Proteomes" id="UP000516046"/>
    </source>
</evidence>
<dbReference type="KEGG" id="caml:H6X83_04910"/>
<protein>
    <recommendedName>
        <fullName evidence="4">Helix-turn-helix domain-containing protein</fullName>
    </recommendedName>
</protein>
<evidence type="ECO:0000313" key="2">
    <source>
        <dbReference type="EMBL" id="QNO18967.1"/>
    </source>
</evidence>
<name>A0A7G9WJV5_9FIRM</name>
<evidence type="ECO:0008006" key="4">
    <source>
        <dbReference type="Google" id="ProtNLM"/>
    </source>
</evidence>
<accession>A0A7G9WJV5</accession>
<evidence type="ECO:0000256" key="1">
    <source>
        <dbReference type="SAM" id="MobiDB-lite"/>
    </source>
</evidence>
<dbReference type="AlphaFoldDB" id="A0A7G9WJV5"/>
<dbReference type="RefSeq" id="WP_212508037.1">
    <property type="nucleotide sequence ID" value="NZ_CP060696.1"/>
</dbReference>
<organism evidence="2 3">
    <name type="scientific">Caproicibacterium amylolyticum</name>
    <dbReference type="NCBI Taxonomy" id="2766537"/>
    <lineage>
        <taxon>Bacteria</taxon>
        <taxon>Bacillati</taxon>
        <taxon>Bacillota</taxon>
        <taxon>Clostridia</taxon>
        <taxon>Eubacteriales</taxon>
        <taxon>Oscillospiraceae</taxon>
        <taxon>Caproicibacterium</taxon>
    </lineage>
</organism>
<sequence>METFFIIHSWMIHKLHLSGLKLQVYAIIYGFSKDGCSRFSGSITYLQNCTGGSRQGVISALKALTDAGLLEKSERTASGVTLYDYKAIVNCESKLQSSGTEPEQKQKEPSVITLMLNDKSEFGVTQKQVDEWNQLYPAVDVMQELRNMKGWLDSNPAKRKTRKGIVRFANSWLSRKQDRGGSNNGGYSNSYRQKEEPKSTVGVGDYLP</sequence>